<dbReference type="SUPFAM" id="SSF47413">
    <property type="entry name" value="lambda repressor-like DNA-binding domains"/>
    <property type="match status" value="1"/>
</dbReference>
<dbReference type="Pfam" id="PF17765">
    <property type="entry name" value="MLTR_LBD"/>
    <property type="match status" value="1"/>
</dbReference>
<dbReference type="SMART" id="SM00530">
    <property type="entry name" value="HTH_XRE"/>
    <property type="match status" value="1"/>
</dbReference>
<evidence type="ECO:0000313" key="3">
    <source>
        <dbReference type="Proteomes" id="UP000199707"/>
    </source>
</evidence>
<dbReference type="CDD" id="cd00093">
    <property type="entry name" value="HTH_XRE"/>
    <property type="match status" value="1"/>
</dbReference>
<dbReference type="InterPro" id="IPR010982">
    <property type="entry name" value="Lambda_DNA-bd_dom_sf"/>
</dbReference>
<dbReference type="Gene3D" id="1.10.260.40">
    <property type="entry name" value="lambda repressor-like DNA-binding domains"/>
    <property type="match status" value="1"/>
</dbReference>
<dbReference type="Pfam" id="PF13560">
    <property type="entry name" value="HTH_31"/>
    <property type="match status" value="1"/>
</dbReference>
<dbReference type="Gene3D" id="3.30.450.180">
    <property type="match status" value="1"/>
</dbReference>
<dbReference type="InterPro" id="IPR041413">
    <property type="entry name" value="MLTR_LBD"/>
</dbReference>
<name>A0A1G4W9S5_9MYCO</name>
<dbReference type="EMBL" id="FMUB01000005">
    <property type="protein sequence ID" value="SCX19125.1"/>
    <property type="molecule type" value="Genomic_DNA"/>
</dbReference>
<evidence type="ECO:0000259" key="1">
    <source>
        <dbReference type="PROSITE" id="PS50943"/>
    </source>
</evidence>
<gene>
    <name evidence="2" type="ORF">SAMN02799620_02625</name>
</gene>
<dbReference type="STRING" id="1502745.SAMN02799620_02625"/>
<dbReference type="Proteomes" id="UP000199707">
    <property type="component" value="Unassembled WGS sequence"/>
</dbReference>
<dbReference type="AlphaFoldDB" id="A0A1G4W9S5"/>
<dbReference type="PANTHER" id="PTHR35010:SF2">
    <property type="entry name" value="BLL4672 PROTEIN"/>
    <property type="match status" value="1"/>
</dbReference>
<proteinExistence type="predicted"/>
<feature type="domain" description="HTH cro/C1-type" evidence="1">
    <location>
        <begin position="36"/>
        <end position="87"/>
    </location>
</feature>
<protein>
    <submittedName>
        <fullName evidence="2">Helix-turn-helix domain-containing protein</fullName>
    </submittedName>
</protein>
<dbReference type="GO" id="GO:0003677">
    <property type="term" value="F:DNA binding"/>
    <property type="evidence" value="ECO:0007669"/>
    <property type="project" value="InterPro"/>
</dbReference>
<reference evidence="3" key="1">
    <citation type="submission" date="2016-10" db="EMBL/GenBank/DDBJ databases">
        <authorList>
            <person name="Varghese N."/>
            <person name="Submissions S."/>
        </authorList>
    </citation>
    <scope>NUCLEOTIDE SEQUENCE [LARGE SCALE GENOMIC DNA]</scope>
    <source>
        <strain evidence="3">UNC267MFSha1.1M11</strain>
    </source>
</reference>
<dbReference type="PANTHER" id="PTHR35010">
    <property type="entry name" value="BLL4672 PROTEIN-RELATED"/>
    <property type="match status" value="1"/>
</dbReference>
<sequence>MDGTFDLRTEIREFLRSRRARIAPEMAGLPAYGGNRRVKGLRREEVALLAGVSVEYYVRIERGNLAGTSEGVLDALATALQLDEAERDHLFHLARQSGAPDWRRDGKTAETVRPALQEVLDAMSGAPALIRNGRYDVLATNHLGRALYSPVLADPRRPANTARFVYLNSCEAERFFVDYEQVARNLAAMLRMELGRNPRDEDLIALVSELSTCSELFRQQWASRDVRLKGYGSKRVNHPVVGRLDLNFESMDLPTEPGLHLNVYTAPAGGPTADNLALLASWAIDRSMPDG</sequence>
<accession>A0A1G4W9S5</accession>
<dbReference type="RefSeq" id="WP_090358161.1">
    <property type="nucleotide sequence ID" value="NZ_FMUB01000005.1"/>
</dbReference>
<organism evidence="2 3">
    <name type="scientific">Mycolicibacterium fluoranthenivorans</name>
    <dbReference type="NCBI Taxonomy" id="258505"/>
    <lineage>
        <taxon>Bacteria</taxon>
        <taxon>Bacillati</taxon>
        <taxon>Actinomycetota</taxon>
        <taxon>Actinomycetes</taxon>
        <taxon>Mycobacteriales</taxon>
        <taxon>Mycobacteriaceae</taxon>
        <taxon>Mycolicibacterium</taxon>
    </lineage>
</organism>
<dbReference type="InterPro" id="IPR001387">
    <property type="entry name" value="Cro/C1-type_HTH"/>
</dbReference>
<evidence type="ECO:0000313" key="2">
    <source>
        <dbReference type="EMBL" id="SCX19125.1"/>
    </source>
</evidence>
<dbReference type="PROSITE" id="PS50943">
    <property type="entry name" value="HTH_CROC1"/>
    <property type="match status" value="1"/>
</dbReference>